<evidence type="ECO:0000259" key="1">
    <source>
        <dbReference type="Pfam" id="PF07791"/>
    </source>
</evidence>
<name>A0ABS1B4H7_BURVI</name>
<accession>A0ABS1B4H7</accession>
<proteinExistence type="predicted"/>
<comment type="caution">
    <text evidence="2">The sequence shown here is derived from an EMBL/GenBank/DDBJ whole genome shotgun (WGS) entry which is preliminary data.</text>
</comment>
<dbReference type="Pfam" id="PF07791">
    <property type="entry name" value="Imm11"/>
    <property type="match status" value="1"/>
</dbReference>
<organism evidence="2 3">
    <name type="scientific">Burkholderia vietnamiensis</name>
    <dbReference type="NCBI Taxonomy" id="60552"/>
    <lineage>
        <taxon>Bacteria</taxon>
        <taxon>Pseudomonadati</taxon>
        <taxon>Pseudomonadota</taxon>
        <taxon>Betaproteobacteria</taxon>
        <taxon>Burkholderiales</taxon>
        <taxon>Burkholderiaceae</taxon>
        <taxon>Burkholderia</taxon>
        <taxon>Burkholderia cepacia complex</taxon>
    </lineage>
</organism>
<keyword evidence="3" id="KW-1185">Reference proteome</keyword>
<evidence type="ECO:0000313" key="3">
    <source>
        <dbReference type="Proteomes" id="UP000808215"/>
    </source>
</evidence>
<reference evidence="2 3" key="1">
    <citation type="submission" date="2020-11" db="EMBL/GenBank/DDBJ databases">
        <title>Enhanced detection system for hospital associated transmission using whole genome sequencing surveillance.</title>
        <authorList>
            <person name="Harrison L.H."/>
            <person name="Van Tyne D."/>
            <person name="Marsh J.W."/>
            <person name="Griffith M.P."/>
            <person name="Snyder D.J."/>
            <person name="Cooper V.S."/>
            <person name="Mustapha M."/>
        </authorList>
    </citation>
    <scope>NUCLEOTIDE SEQUENCE [LARGE SCALE GENOMIC DNA]</scope>
    <source>
        <strain evidence="2 3">BC00020</strain>
    </source>
</reference>
<dbReference type="EMBL" id="JADVKH010000129">
    <property type="protein sequence ID" value="MBJ9691290.1"/>
    <property type="molecule type" value="Genomic_DNA"/>
</dbReference>
<feature type="domain" description="Immunity MXAN-0049 protein" evidence="1">
    <location>
        <begin position="50"/>
        <end position="192"/>
    </location>
</feature>
<sequence length="200" mass="22595">MDSRYLWNLDVGRCVSNAYGLRQDEAFQPLVQVDDGGEIAYDKSVAIRATALCGRGFGRDYDPVKLTWGTSRRKKTSDVHTMLSPFLLFSERALDVLAPVIRDSGEILQVEAPIKDMFGFHVTRVIENAVDMDASKFKVYPQATVFNKIFLLKSRIEGVDIFRLKESPASVFVSERFRELVEQNELKGFDFGGVISQSEK</sequence>
<evidence type="ECO:0000313" key="2">
    <source>
        <dbReference type="EMBL" id="MBJ9691290.1"/>
    </source>
</evidence>
<gene>
    <name evidence="2" type="ORF">I5589_29890</name>
</gene>
<protein>
    <recommendedName>
        <fullName evidence="1">Immunity MXAN-0049 protein domain-containing protein</fullName>
    </recommendedName>
</protein>
<dbReference type="Proteomes" id="UP000808215">
    <property type="component" value="Unassembled WGS sequence"/>
</dbReference>
<dbReference type="InterPro" id="IPR012433">
    <property type="entry name" value="Imm11"/>
</dbReference>